<proteinExistence type="predicted"/>
<dbReference type="Proteomes" id="UP000289738">
    <property type="component" value="Chromosome B06"/>
</dbReference>
<evidence type="ECO:0000256" key="1">
    <source>
        <dbReference type="SAM" id="MobiDB-lite"/>
    </source>
</evidence>
<accession>A0A444YTS6</accession>
<feature type="compositionally biased region" description="Polar residues" evidence="1">
    <location>
        <begin position="85"/>
        <end position="96"/>
    </location>
</feature>
<protein>
    <submittedName>
        <fullName evidence="2">Uncharacterized protein</fullName>
    </submittedName>
</protein>
<keyword evidence="3" id="KW-1185">Reference proteome</keyword>
<dbReference type="AlphaFoldDB" id="A0A444YTS6"/>
<dbReference type="PANTHER" id="PTHR35697:SF1">
    <property type="entry name" value="PROTEIN TRACHEARY ELEMENT DIFFERENTIATION-RELATED 7"/>
    <property type="match status" value="1"/>
</dbReference>
<dbReference type="PANTHER" id="PTHR35697">
    <property type="entry name" value="OS08G0108300 PROTEIN"/>
    <property type="match status" value="1"/>
</dbReference>
<name>A0A444YTS6_ARAHY</name>
<comment type="caution">
    <text evidence="2">The sequence shown here is derived from an EMBL/GenBank/DDBJ whole genome shotgun (WGS) entry which is preliminary data.</text>
</comment>
<organism evidence="2 3">
    <name type="scientific">Arachis hypogaea</name>
    <name type="common">Peanut</name>
    <dbReference type="NCBI Taxonomy" id="3818"/>
    <lineage>
        <taxon>Eukaryota</taxon>
        <taxon>Viridiplantae</taxon>
        <taxon>Streptophyta</taxon>
        <taxon>Embryophyta</taxon>
        <taxon>Tracheophyta</taxon>
        <taxon>Spermatophyta</taxon>
        <taxon>Magnoliopsida</taxon>
        <taxon>eudicotyledons</taxon>
        <taxon>Gunneridae</taxon>
        <taxon>Pentapetalae</taxon>
        <taxon>rosids</taxon>
        <taxon>fabids</taxon>
        <taxon>Fabales</taxon>
        <taxon>Fabaceae</taxon>
        <taxon>Papilionoideae</taxon>
        <taxon>50 kb inversion clade</taxon>
        <taxon>dalbergioids sensu lato</taxon>
        <taxon>Dalbergieae</taxon>
        <taxon>Pterocarpus clade</taxon>
        <taxon>Arachis</taxon>
    </lineage>
</organism>
<reference evidence="2 3" key="1">
    <citation type="submission" date="2019-01" db="EMBL/GenBank/DDBJ databases">
        <title>Sequencing of cultivated peanut Arachis hypogaea provides insights into genome evolution and oil improvement.</title>
        <authorList>
            <person name="Chen X."/>
        </authorList>
    </citation>
    <scope>NUCLEOTIDE SEQUENCE [LARGE SCALE GENOMIC DNA]</scope>
    <source>
        <strain evidence="3">cv. Fuhuasheng</strain>
        <tissue evidence="2">Leaves</tissue>
    </source>
</reference>
<evidence type="ECO:0000313" key="2">
    <source>
        <dbReference type="EMBL" id="RYR05329.1"/>
    </source>
</evidence>
<sequence length="120" mass="13462">MGGLLCLSMLAFALFCWVQKRKKKTEETDIIHIDEHKKIKETIVPGPFGTQTVVISVEDDVHIDEEIKKKTEEGGHHHHGLHVEPSSSSTDQGNSRSADDEVGISKLLHHHQQKHDNDNA</sequence>
<evidence type="ECO:0000313" key="3">
    <source>
        <dbReference type="Proteomes" id="UP000289738"/>
    </source>
</evidence>
<dbReference type="InterPro" id="IPR044950">
    <property type="entry name" value="TED6/7"/>
</dbReference>
<feature type="region of interest" description="Disordered" evidence="1">
    <location>
        <begin position="65"/>
        <end position="120"/>
    </location>
</feature>
<feature type="compositionally biased region" description="Basic and acidic residues" evidence="1">
    <location>
        <begin position="65"/>
        <end position="75"/>
    </location>
</feature>
<gene>
    <name evidence="2" type="ORF">Ahy_B06g085204</name>
</gene>
<dbReference type="GO" id="GO:0009834">
    <property type="term" value="P:plant-type secondary cell wall biogenesis"/>
    <property type="evidence" value="ECO:0007669"/>
    <property type="project" value="InterPro"/>
</dbReference>
<dbReference type="EMBL" id="SDMP01000016">
    <property type="protein sequence ID" value="RYR05329.1"/>
    <property type="molecule type" value="Genomic_DNA"/>
</dbReference>